<dbReference type="InterPro" id="IPR036259">
    <property type="entry name" value="MFS_trans_sf"/>
</dbReference>
<dbReference type="GO" id="GO:0022857">
    <property type="term" value="F:transmembrane transporter activity"/>
    <property type="evidence" value="ECO:0007669"/>
    <property type="project" value="InterPro"/>
</dbReference>
<accession>A0A1U7DIB9</accession>
<proteinExistence type="predicted"/>
<evidence type="ECO:0000256" key="1">
    <source>
        <dbReference type="ARBA" id="ARBA00022692"/>
    </source>
</evidence>
<evidence type="ECO:0000313" key="5">
    <source>
        <dbReference type="Proteomes" id="UP000187266"/>
    </source>
</evidence>
<organism evidence="4 5">
    <name type="scientific">Brevirhabdus pacifica</name>
    <dbReference type="NCBI Taxonomy" id="1267768"/>
    <lineage>
        <taxon>Bacteria</taxon>
        <taxon>Pseudomonadati</taxon>
        <taxon>Pseudomonadota</taxon>
        <taxon>Alphaproteobacteria</taxon>
        <taxon>Rhodobacterales</taxon>
        <taxon>Paracoccaceae</taxon>
        <taxon>Brevirhabdus</taxon>
    </lineage>
</organism>
<dbReference type="InterPro" id="IPR020846">
    <property type="entry name" value="MFS_dom"/>
</dbReference>
<dbReference type="InterPro" id="IPR011701">
    <property type="entry name" value="MFS"/>
</dbReference>
<keyword evidence="5" id="KW-1185">Reference proteome</keyword>
<evidence type="ECO:0000256" key="2">
    <source>
        <dbReference type="ARBA" id="ARBA00022989"/>
    </source>
</evidence>
<dbReference type="Pfam" id="PF07690">
    <property type="entry name" value="MFS_1"/>
    <property type="match status" value="2"/>
</dbReference>
<dbReference type="RefSeq" id="WP_076979656.1">
    <property type="nucleotide sequence ID" value="NZ_CP019124.1"/>
</dbReference>
<dbReference type="STRING" id="1267768.BV394_07830"/>
<dbReference type="AlphaFoldDB" id="A0A1U7DIB9"/>
<dbReference type="PANTHER" id="PTHR23518:SF2">
    <property type="entry name" value="MAJOR FACILITATOR SUPERFAMILY TRANSPORTER"/>
    <property type="match status" value="1"/>
</dbReference>
<name>A0A1U7DIB9_9RHOB</name>
<evidence type="ECO:0000313" key="4">
    <source>
        <dbReference type="EMBL" id="APX89633.1"/>
    </source>
</evidence>
<keyword evidence="1" id="KW-0812">Transmembrane</keyword>
<reference evidence="4 5" key="1">
    <citation type="submission" date="2017-01" db="EMBL/GenBank/DDBJ databases">
        <title>Genomic analysis of Xuhuaishuia manganoxidans DY6-4.</title>
        <authorList>
            <person name="Wang X."/>
        </authorList>
    </citation>
    <scope>NUCLEOTIDE SEQUENCE [LARGE SCALE GENOMIC DNA]</scope>
    <source>
        <strain evidence="4 5">DY6-4</strain>
    </source>
</reference>
<keyword evidence="3" id="KW-0472">Membrane</keyword>
<dbReference type="Proteomes" id="UP000187266">
    <property type="component" value="Chromosome"/>
</dbReference>
<dbReference type="SUPFAM" id="SSF103473">
    <property type="entry name" value="MFS general substrate transporter"/>
    <property type="match status" value="1"/>
</dbReference>
<sequence>MSQQTDARATRPGAKGLPRGIWALGFVSLWMDISSEMIHALLPVYLVTTMGSSMLIVGLIEGIAEATAAITKVFSGALSDWLGKRKVLAVVGYGLAALTKPVFPLAPTVGWLIGARFIDRVGKGIRGAPRDALIADLAPPAQRGAAFGLRQSLDTVGAFLGPLLAIGLMWATGDNIPLVFWAAALPAIVAVLLLIFMVPEPPRPKDFARPARLPLSLSQLRRLGPAFWAVVGVATLFTLARFSEAFLILKAHDEGIALIYVPAVLVVMNVFYSLAAYPAGVLSDRGHGRLKVLGMGMGLLVLADLALALLPGLWGAGLGVALWGIHMGFTQGILASLVADTAPDELRGTAFGMLNLTTGVMILLASVIAGLLWDGAGPAATFLAGAVLAALSLLALLPLSRALRRGAGAR</sequence>
<evidence type="ECO:0000256" key="3">
    <source>
        <dbReference type="ARBA" id="ARBA00023136"/>
    </source>
</evidence>
<keyword evidence="2" id="KW-1133">Transmembrane helix</keyword>
<dbReference type="Gene3D" id="1.20.1250.20">
    <property type="entry name" value="MFS general substrate transporter like domains"/>
    <property type="match status" value="1"/>
</dbReference>
<gene>
    <name evidence="4" type="ORF">BV394_07830</name>
</gene>
<dbReference type="PANTHER" id="PTHR23518">
    <property type="entry name" value="C-METHYLTRANSFERASE"/>
    <property type="match status" value="1"/>
</dbReference>
<protein>
    <submittedName>
        <fullName evidence="4">MFS transporter</fullName>
    </submittedName>
</protein>
<dbReference type="PROSITE" id="PS50850">
    <property type="entry name" value="MFS"/>
    <property type="match status" value="1"/>
</dbReference>
<dbReference type="CDD" id="cd17370">
    <property type="entry name" value="MFS_MJ1317_like"/>
    <property type="match status" value="1"/>
</dbReference>
<dbReference type="EMBL" id="CP019124">
    <property type="protein sequence ID" value="APX89633.1"/>
    <property type="molecule type" value="Genomic_DNA"/>
</dbReference>
<accession>A0A2M9DD35</accession>